<dbReference type="InterPro" id="IPR022764">
    <property type="entry name" value="Peptidase_S54_rhomboid_dom"/>
</dbReference>
<evidence type="ECO:0000313" key="9">
    <source>
        <dbReference type="EMBL" id="CBA15633.1"/>
    </source>
</evidence>
<keyword evidence="4 7" id="KW-0812">Transmembrane</keyword>
<organism evidence="9 10">
    <name type="scientific">Xanthomonas albilineans (strain GPE PC73 / CFBP 7063)</name>
    <dbReference type="NCBI Taxonomy" id="380358"/>
    <lineage>
        <taxon>Bacteria</taxon>
        <taxon>Pseudomonadati</taxon>
        <taxon>Pseudomonadota</taxon>
        <taxon>Gammaproteobacteria</taxon>
        <taxon>Lysobacterales</taxon>
        <taxon>Lysobacteraceae</taxon>
        <taxon>Xanthomonas</taxon>
    </lineage>
</organism>
<reference evidence="9 10" key="1">
    <citation type="journal article" date="2009" name="BMC Genomics">
        <title>The complete genome sequence of Xanthomonas albilineans provides new insights into the reductive genome evolution of the xylem-limited Xanthomonadaceae.</title>
        <authorList>
            <person name="Pieretti I."/>
            <person name="Royer M."/>
            <person name="Barbe V."/>
            <person name="Carrere S."/>
            <person name="Koebnik R."/>
            <person name="Cociancich S."/>
            <person name="Couloux A."/>
            <person name="Darrasse A."/>
            <person name="Gouzy J."/>
            <person name="Jacques M.A."/>
            <person name="Lauber E."/>
            <person name="Manceau C."/>
            <person name="Mangenot S."/>
            <person name="Poussier S."/>
            <person name="Segurens B."/>
            <person name="Szurek B."/>
            <person name="Verdier V."/>
            <person name="Arlat M."/>
            <person name="Rott P."/>
        </authorList>
    </citation>
    <scope>NUCLEOTIDE SEQUENCE [LARGE SCALE GENOMIC DNA]</scope>
    <source>
        <strain evidence="10">GPE PC73 / CFBP 7063</strain>
    </source>
</reference>
<dbReference type="GO" id="GO:0004252">
    <property type="term" value="F:serine-type endopeptidase activity"/>
    <property type="evidence" value="ECO:0007669"/>
    <property type="project" value="InterPro"/>
</dbReference>
<name>D2UDL0_XANAP</name>
<feature type="transmembrane region" description="Helical" evidence="7">
    <location>
        <begin position="48"/>
        <end position="72"/>
    </location>
</feature>
<proteinExistence type="predicted"/>
<feature type="transmembrane region" description="Helical" evidence="7">
    <location>
        <begin position="175"/>
        <end position="196"/>
    </location>
</feature>
<dbReference type="AlphaFoldDB" id="D2UDL0"/>
<evidence type="ECO:0000256" key="5">
    <source>
        <dbReference type="ARBA" id="ARBA00022989"/>
    </source>
</evidence>
<keyword evidence="2" id="KW-1003">Cell membrane</keyword>
<feature type="transmembrane region" description="Helical" evidence="7">
    <location>
        <begin position="113"/>
        <end position="133"/>
    </location>
</feature>
<dbReference type="PATRIC" id="fig|29447.3.peg.1119"/>
<keyword evidence="3" id="KW-0997">Cell inner membrane</keyword>
<dbReference type="GeneID" id="57876435"/>
<dbReference type="InterPro" id="IPR035952">
    <property type="entry name" value="Rhomboid-like_sf"/>
</dbReference>
<dbReference type="Gene3D" id="1.20.1540.10">
    <property type="entry name" value="Rhomboid-like"/>
    <property type="match status" value="1"/>
</dbReference>
<feature type="transmembrane region" description="Helical" evidence="7">
    <location>
        <begin position="139"/>
        <end position="163"/>
    </location>
</feature>
<dbReference type="STRING" id="380358.XALC_1118"/>
<dbReference type="GO" id="GO:0016020">
    <property type="term" value="C:membrane"/>
    <property type="evidence" value="ECO:0007669"/>
    <property type="project" value="UniProtKB-SubCell"/>
</dbReference>
<dbReference type="KEGG" id="xal:XALC_1118"/>
<feature type="domain" description="Peptidase S54 rhomboid" evidence="8">
    <location>
        <begin position="43"/>
        <end position="191"/>
    </location>
</feature>
<evidence type="ECO:0000256" key="6">
    <source>
        <dbReference type="ARBA" id="ARBA00023136"/>
    </source>
</evidence>
<feature type="transmembrane region" description="Helical" evidence="7">
    <location>
        <begin position="6"/>
        <end position="23"/>
    </location>
</feature>
<dbReference type="RefSeq" id="WP_012915637.1">
    <property type="nucleotide sequence ID" value="NC_013722.1"/>
</dbReference>
<feature type="transmembrane region" description="Helical" evidence="7">
    <location>
        <begin position="87"/>
        <end position="106"/>
    </location>
</feature>
<evidence type="ECO:0000256" key="4">
    <source>
        <dbReference type="ARBA" id="ARBA00022692"/>
    </source>
</evidence>
<dbReference type="EMBL" id="FP565176">
    <property type="protein sequence ID" value="CBA15633.1"/>
    <property type="molecule type" value="Genomic_DNA"/>
</dbReference>
<dbReference type="PANTHER" id="PTHR43066:SF26">
    <property type="entry name" value="RHOMBOID PROTEASE GLPG"/>
    <property type="match status" value="1"/>
</dbReference>
<evidence type="ECO:0000256" key="3">
    <source>
        <dbReference type="ARBA" id="ARBA00022519"/>
    </source>
</evidence>
<keyword evidence="10" id="KW-1185">Reference proteome</keyword>
<accession>D2UDL0</accession>
<gene>
    <name evidence="9" type="ordered locus">XALc_1118</name>
</gene>
<protein>
    <recommendedName>
        <fullName evidence="8">Peptidase S54 rhomboid domain-containing protein</fullName>
    </recommendedName>
</protein>
<dbReference type="OrthoDB" id="9813074at2"/>
<evidence type="ECO:0000256" key="7">
    <source>
        <dbReference type="SAM" id="Phobius"/>
    </source>
</evidence>
<dbReference type="MEROPS" id="S54.025"/>
<evidence type="ECO:0000256" key="1">
    <source>
        <dbReference type="ARBA" id="ARBA00004141"/>
    </source>
</evidence>
<evidence type="ECO:0000259" key="8">
    <source>
        <dbReference type="Pfam" id="PF01694"/>
    </source>
</evidence>
<keyword evidence="6 7" id="KW-0472">Membrane</keyword>
<dbReference type="SUPFAM" id="SSF144091">
    <property type="entry name" value="Rhomboid-like"/>
    <property type="match status" value="1"/>
</dbReference>
<dbReference type="eggNOG" id="COG0705">
    <property type="taxonomic scope" value="Bacteria"/>
</dbReference>
<dbReference type="Pfam" id="PF01694">
    <property type="entry name" value="Rhomboid"/>
    <property type="match status" value="1"/>
</dbReference>
<sequence>MPSIPPINLILIVLTVLVSWGAFNNRRLLDRLILWPPAIDRHKQYDRLVTYGFIHADFPHLLFNMVTLYFFGGPIEVLMERLTGSTLVYPLFYLGALLVSILPSYLKNRKNPNFMSLGASGAVSAVLFAFILIAPWTGIFFFFIPIPIPAIIYAVFYVAYSIWMDRRGGDNVNHSAHLAGAGFGVMFVLIMQPAVLQHFLSELANPRFGPG</sequence>
<comment type="subcellular location">
    <subcellularLocation>
        <location evidence="1">Membrane</location>
        <topology evidence="1">Multi-pass membrane protein</topology>
    </subcellularLocation>
</comment>
<evidence type="ECO:0000313" key="10">
    <source>
        <dbReference type="Proteomes" id="UP000001890"/>
    </source>
</evidence>
<keyword evidence="5 7" id="KW-1133">Transmembrane helix</keyword>
<evidence type="ECO:0000256" key="2">
    <source>
        <dbReference type="ARBA" id="ARBA00022475"/>
    </source>
</evidence>
<dbReference type="PANTHER" id="PTHR43066">
    <property type="entry name" value="RHOMBOID-RELATED PROTEIN"/>
    <property type="match status" value="1"/>
</dbReference>
<dbReference type="Proteomes" id="UP000001890">
    <property type="component" value="Chromosome"/>
</dbReference>